<dbReference type="InterPro" id="IPR000774">
    <property type="entry name" value="PPIase_FKBP_N"/>
</dbReference>
<evidence type="ECO:0000313" key="11">
    <source>
        <dbReference type="Proteomes" id="UP001168478"/>
    </source>
</evidence>
<organism evidence="9 11">
    <name type="scientific">Leyella lascolaii</name>
    <dbReference type="NCBI Taxonomy" id="1776379"/>
    <lineage>
        <taxon>Bacteria</taxon>
        <taxon>Pseudomonadati</taxon>
        <taxon>Bacteroidota</taxon>
        <taxon>Bacteroidia</taxon>
        <taxon>Bacteroidales</taxon>
        <taxon>Prevotellaceae</taxon>
        <taxon>Leyella</taxon>
    </lineage>
</organism>
<evidence type="ECO:0000256" key="6">
    <source>
        <dbReference type="RuleBase" id="RU003915"/>
    </source>
</evidence>
<evidence type="ECO:0000256" key="1">
    <source>
        <dbReference type="ARBA" id="ARBA00000971"/>
    </source>
</evidence>
<accession>A0AAW7JF71</accession>
<feature type="domain" description="PPIase FKBP-type" evidence="7">
    <location>
        <begin position="204"/>
        <end position="289"/>
    </location>
</feature>
<evidence type="ECO:0000313" key="9">
    <source>
        <dbReference type="EMBL" id="MDN0024197.1"/>
    </source>
</evidence>
<dbReference type="Pfam" id="PF00254">
    <property type="entry name" value="FKBP_C"/>
    <property type="match status" value="1"/>
</dbReference>
<dbReference type="PROSITE" id="PS50059">
    <property type="entry name" value="FKBP_PPIASE"/>
    <property type="match status" value="1"/>
</dbReference>
<name>A0AAW7JF71_9BACT</name>
<dbReference type="Proteomes" id="UP001167831">
    <property type="component" value="Unassembled WGS sequence"/>
</dbReference>
<evidence type="ECO:0000256" key="2">
    <source>
        <dbReference type="ARBA" id="ARBA00006577"/>
    </source>
</evidence>
<dbReference type="PANTHER" id="PTHR43811:SF19">
    <property type="entry name" value="39 KDA FK506-BINDING NUCLEAR PROTEIN"/>
    <property type="match status" value="1"/>
</dbReference>
<dbReference type="Proteomes" id="UP001168478">
    <property type="component" value="Unassembled WGS sequence"/>
</dbReference>
<dbReference type="InterPro" id="IPR001179">
    <property type="entry name" value="PPIase_FKBP_dom"/>
</dbReference>
<protein>
    <recommendedName>
        <fullName evidence="6">Peptidyl-prolyl cis-trans isomerase</fullName>
        <ecNumber evidence="6">5.2.1.8</ecNumber>
    </recommendedName>
</protein>
<comment type="catalytic activity">
    <reaction evidence="1 5 6">
        <text>[protein]-peptidylproline (omega=180) = [protein]-peptidylproline (omega=0)</text>
        <dbReference type="Rhea" id="RHEA:16237"/>
        <dbReference type="Rhea" id="RHEA-COMP:10747"/>
        <dbReference type="Rhea" id="RHEA-COMP:10748"/>
        <dbReference type="ChEBI" id="CHEBI:83833"/>
        <dbReference type="ChEBI" id="CHEBI:83834"/>
        <dbReference type="EC" id="5.2.1.8"/>
    </reaction>
</comment>
<evidence type="ECO:0000256" key="3">
    <source>
        <dbReference type="ARBA" id="ARBA00023110"/>
    </source>
</evidence>
<dbReference type="EC" id="5.2.1.8" evidence="6"/>
<dbReference type="PANTHER" id="PTHR43811">
    <property type="entry name" value="FKBP-TYPE PEPTIDYL-PROLYL CIS-TRANS ISOMERASE FKPA"/>
    <property type="match status" value="1"/>
</dbReference>
<evidence type="ECO:0000259" key="7">
    <source>
        <dbReference type="PROSITE" id="PS50059"/>
    </source>
</evidence>
<dbReference type="GO" id="GO:0006457">
    <property type="term" value="P:protein folding"/>
    <property type="evidence" value="ECO:0007669"/>
    <property type="project" value="InterPro"/>
</dbReference>
<keyword evidence="10" id="KW-1185">Reference proteome</keyword>
<sequence>MKRLTIVAAMAITVAGFMTSCGDSASKPNLKSDVDTMSYAMGIAQSQGLREYLAQMEIDTTYMDAFIKGLKDGANAGEDKKKAAYYAGINIGQQISNRMVKGINHELFGNDSTKSISMKNLLAGFITGATGKKGLMTPEQAQQLAQVKMMEIRTKSIADRFSENKKAGEKWLEANKKKPGVKTLPSGLQYKVIKEGNGPLPKDTSLVKVNYEGKLIDGKVFDSSYKRKAPITMRANQVIKGWTEALTRMPAGSVWEVYIPQELAYGDREQTEIKPFSTLIFKIELLEVDPKK</sequence>
<dbReference type="AlphaFoldDB" id="A0AAW7JF71"/>
<keyword evidence="4 5" id="KW-0413">Isomerase</keyword>
<dbReference type="Gene3D" id="1.10.287.460">
    <property type="entry name" value="Peptidyl-prolyl cis-trans isomerase, FKBP-type, N-terminal domain"/>
    <property type="match status" value="2"/>
</dbReference>
<dbReference type="SUPFAM" id="SSF54534">
    <property type="entry name" value="FKBP-like"/>
    <property type="match status" value="1"/>
</dbReference>
<dbReference type="EMBL" id="JAUEIF010000001">
    <property type="protein sequence ID" value="MDN0024197.1"/>
    <property type="molecule type" value="Genomic_DNA"/>
</dbReference>
<keyword evidence="3 5" id="KW-0697">Rotamase</keyword>
<dbReference type="InterPro" id="IPR046357">
    <property type="entry name" value="PPIase_dom_sf"/>
</dbReference>
<dbReference type="PROSITE" id="PS51257">
    <property type="entry name" value="PROKAR_LIPOPROTEIN"/>
    <property type="match status" value="1"/>
</dbReference>
<gene>
    <name evidence="8" type="ORF">QVN81_01495</name>
    <name evidence="9" type="ORF">QVN84_01485</name>
</gene>
<reference evidence="9" key="1">
    <citation type="submission" date="2023-06" db="EMBL/GenBank/DDBJ databases">
        <authorList>
            <person name="Zeman M."/>
            <person name="Kubasova T."/>
            <person name="Jahodarova E."/>
            <person name="Nykrynova M."/>
            <person name="Rychlik I."/>
        </authorList>
    </citation>
    <scope>NUCLEOTIDE SEQUENCE</scope>
    <source>
        <strain evidence="9">ET15</strain>
        <strain evidence="8">ET37</strain>
    </source>
</reference>
<evidence type="ECO:0000313" key="10">
    <source>
        <dbReference type="Proteomes" id="UP001167831"/>
    </source>
</evidence>
<dbReference type="InterPro" id="IPR036944">
    <property type="entry name" value="PPIase_FKBP_N_sf"/>
</dbReference>
<comment type="similarity">
    <text evidence="2 6">Belongs to the FKBP-type PPIase family.</text>
</comment>
<proteinExistence type="inferred from homology"/>
<comment type="caution">
    <text evidence="9">The sequence shown here is derived from an EMBL/GenBank/DDBJ whole genome shotgun (WGS) entry which is preliminary data.</text>
</comment>
<dbReference type="EMBL" id="JAUEIE010000001">
    <property type="protein sequence ID" value="MDN0021701.1"/>
    <property type="molecule type" value="Genomic_DNA"/>
</dbReference>
<dbReference type="RefSeq" id="WP_021992782.1">
    <property type="nucleotide sequence ID" value="NZ_JAUEIE010000001.1"/>
</dbReference>
<dbReference type="Gene3D" id="3.10.50.40">
    <property type="match status" value="1"/>
</dbReference>
<dbReference type="Pfam" id="PF01346">
    <property type="entry name" value="FKBP_N"/>
    <property type="match status" value="1"/>
</dbReference>
<dbReference type="GO" id="GO:0003755">
    <property type="term" value="F:peptidyl-prolyl cis-trans isomerase activity"/>
    <property type="evidence" value="ECO:0007669"/>
    <property type="project" value="UniProtKB-UniRule"/>
</dbReference>
<reference evidence="9" key="2">
    <citation type="submission" date="2023-08" db="EMBL/GenBank/DDBJ databases">
        <title>Identification and characterization of horizontal gene transfer across gut microbiota members of farm animals based on homology search.</title>
        <authorList>
            <person name="Schwarzerova J."/>
            <person name="Nykrynova M."/>
            <person name="Jureckova K."/>
            <person name="Cejkova D."/>
            <person name="Rychlik I."/>
        </authorList>
    </citation>
    <scope>NUCLEOTIDE SEQUENCE</scope>
    <source>
        <strain evidence="9">ET15</strain>
        <strain evidence="8">ET37</strain>
    </source>
</reference>
<evidence type="ECO:0000256" key="5">
    <source>
        <dbReference type="PROSITE-ProRule" id="PRU00277"/>
    </source>
</evidence>
<evidence type="ECO:0000256" key="4">
    <source>
        <dbReference type="ARBA" id="ARBA00023235"/>
    </source>
</evidence>
<evidence type="ECO:0000313" key="8">
    <source>
        <dbReference type="EMBL" id="MDN0021701.1"/>
    </source>
</evidence>